<name>A0A383XPL5_9GAMM</name>
<gene>
    <name evidence="1" type="ORF">DEH80_16810</name>
</gene>
<dbReference type="SUPFAM" id="SSF109604">
    <property type="entry name" value="HD-domain/PDEase-like"/>
    <property type="match status" value="1"/>
</dbReference>
<organism evidence="1 2">
    <name type="scientific">Abyssibacter profundi</name>
    <dbReference type="NCBI Taxonomy" id="2182787"/>
    <lineage>
        <taxon>Bacteria</taxon>
        <taxon>Pseudomonadati</taxon>
        <taxon>Pseudomonadota</taxon>
        <taxon>Gammaproteobacteria</taxon>
        <taxon>Chromatiales</taxon>
        <taxon>Oceanococcaceae</taxon>
        <taxon>Abyssibacter</taxon>
    </lineage>
</organism>
<evidence type="ECO:0000313" key="2">
    <source>
        <dbReference type="Proteomes" id="UP000251800"/>
    </source>
</evidence>
<reference evidence="1 2" key="1">
    <citation type="submission" date="2018-05" db="EMBL/GenBank/DDBJ databases">
        <title>Abyssibacter profundi OUC007T gen. nov., sp. nov, a marine bacterium isolated from seawater of the Mariana Trench.</title>
        <authorList>
            <person name="Zhou S."/>
        </authorList>
    </citation>
    <scope>NUCLEOTIDE SEQUENCE [LARGE SCALE GENOMIC DNA]</scope>
    <source>
        <strain evidence="1 2">OUC007</strain>
    </source>
</reference>
<keyword evidence="2" id="KW-1185">Reference proteome</keyword>
<dbReference type="OrthoDB" id="188290at2"/>
<dbReference type="Proteomes" id="UP000251800">
    <property type="component" value="Unassembled WGS sequence"/>
</dbReference>
<accession>A0A383XPL5</accession>
<evidence type="ECO:0000313" key="1">
    <source>
        <dbReference type="EMBL" id="PWN54569.1"/>
    </source>
</evidence>
<dbReference type="AlphaFoldDB" id="A0A383XPL5"/>
<comment type="caution">
    <text evidence="1">The sequence shown here is derived from an EMBL/GenBank/DDBJ whole genome shotgun (WGS) entry which is preliminary data.</text>
</comment>
<dbReference type="EMBL" id="QEQK01000023">
    <property type="protein sequence ID" value="PWN54569.1"/>
    <property type="molecule type" value="Genomic_DNA"/>
</dbReference>
<sequence>MTQQPHLDVTGTVHLADPSAVQSAVLELLQHRFADVDRTLITRAFETFEALFAGLLPGYHGCDTWYHDAQHSLDATLAFARLLDGYEQSVPPAERLGTERAMLGVIIALFHDAGYVRSERDIGHRNGAEFTLCHVARSGAFISDFLQDTPLAQHAEIARQIVHFTGYEIALDKIQVHDPRDRHLGFFLGTADLLAQMADACYLEKCWHHLYREFSICGLAGEPRPGRPEPVYSSAEDLLRKTPDFNRMVWKDRLDGYFEGCYRYLTAHFNGDNPYVNAIDRHVARLDHLLADDALHELADEPEVIGAAQLRSSLNSFPAA</sequence>
<evidence type="ECO:0008006" key="3">
    <source>
        <dbReference type="Google" id="ProtNLM"/>
    </source>
</evidence>
<dbReference type="RefSeq" id="WP_109721687.1">
    <property type="nucleotide sequence ID" value="NZ_QEQK01000023.1"/>
</dbReference>
<proteinExistence type="predicted"/>
<protein>
    <recommendedName>
        <fullName evidence="3">HD/PDEase domain-containing protein</fullName>
    </recommendedName>
</protein>